<evidence type="ECO:0000313" key="2">
    <source>
        <dbReference type="EMBL" id="QFV00090.1"/>
    </source>
</evidence>
<dbReference type="SUPFAM" id="SSF53335">
    <property type="entry name" value="S-adenosyl-L-methionine-dependent methyltransferases"/>
    <property type="match status" value="1"/>
</dbReference>
<sequence length="239" mass="24111">MTALDAAPGTAPPDGLFAAGGGRPYEAALAAGAGRLRLVRVPDHAGAGRTVPTGHGVLDVGRYAGPADVVDVAVLRDARGPVLDVGCGPGRMVHAALREGMPALGIDVSAAAVAVARDRGLPVLQRSVFGPLPVARGWGTVLLLDGNIGIGGNPSGLLARCAQLVAPWGAVVVETDPVAARDRTFEAVVTDDAGRRSLPFAWAEVGADALAAHAAAAGLVAGARWVRDGRTFVRLVAPR</sequence>
<dbReference type="Proteomes" id="UP000326702">
    <property type="component" value="Chromosome"/>
</dbReference>
<accession>A0A5P9QFR3</accession>
<evidence type="ECO:0000313" key="3">
    <source>
        <dbReference type="Proteomes" id="UP000326702"/>
    </source>
</evidence>
<keyword evidence="3" id="KW-1185">Reference proteome</keyword>
<evidence type="ECO:0000259" key="1">
    <source>
        <dbReference type="Pfam" id="PF13649"/>
    </source>
</evidence>
<dbReference type="KEGG" id="lxl:KDY119_03625"/>
<dbReference type="AlphaFoldDB" id="A0A5P9QFR3"/>
<dbReference type="EMBL" id="CP045529">
    <property type="protein sequence ID" value="QFV00090.1"/>
    <property type="molecule type" value="Genomic_DNA"/>
</dbReference>
<dbReference type="Pfam" id="PF13649">
    <property type="entry name" value="Methyltransf_25"/>
    <property type="match status" value="1"/>
</dbReference>
<name>A0A5P9QFR3_9MICO</name>
<feature type="domain" description="Methyltransferase" evidence="1">
    <location>
        <begin position="82"/>
        <end position="120"/>
    </location>
</feature>
<organism evidence="2 3">
    <name type="scientific">Luteimicrobium xylanilyticum</name>
    <dbReference type="NCBI Taxonomy" id="1133546"/>
    <lineage>
        <taxon>Bacteria</taxon>
        <taxon>Bacillati</taxon>
        <taxon>Actinomycetota</taxon>
        <taxon>Actinomycetes</taxon>
        <taxon>Micrococcales</taxon>
        <taxon>Luteimicrobium</taxon>
    </lineage>
</organism>
<dbReference type="InterPro" id="IPR041698">
    <property type="entry name" value="Methyltransf_25"/>
</dbReference>
<proteinExistence type="predicted"/>
<gene>
    <name evidence="2" type="ORF">KDY119_03625</name>
</gene>
<dbReference type="InterPro" id="IPR029063">
    <property type="entry name" value="SAM-dependent_MTases_sf"/>
</dbReference>
<protein>
    <recommendedName>
        <fullName evidence="1">Methyltransferase domain-containing protein</fullName>
    </recommendedName>
</protein>
<dbReference type="Gene3D" id="3.40.50.150">
    <property type="entry name" value="Vaccinia Virus protein VP39"/>
    <property type="match status" value="1"/>
</dbReference>
<dbReference type="RefSeq" id="WP_227994429.1">
    <property type="nucleotide sequence ID" value="NZ_BAABIH010000009.1"/>
</dbReference>
<reference evidence="2 3" key="1">
    <citation type="submission" date="2019-10" db="EMBL/GenBank/DDBJ databases">
        <title>Genome sequence of Luteimicrobium xylanilyticum HY-24.</title>
        <authorList>
            <person name="Kim D.Y."/>
            <person name="Park H.-Y."/>
        </authorList>
    </citation>
    <scope>NUCLEOTIDE SEQUENCE [LARGE SCALE GENOMIC DNA]</scope>
    <source>
        <strain evidence="2 3">HY-24</strain>
    </source>
</reference>